<feature type="region of interest" description="Disordered" evidence="3">
    <location>
        <begin position="1"/>
        <end position="24"/>
    </location>
</feature>
<evidence type="ECO:0000256" key="1">
    <source>
        <dbReference type="ARBA" id="ARBA00022722"/>
    </source>
</evidence>
<keyword evidence="1" id="KW-0540">Nuclease</keyword>
<protein>
    <submittedName>
        <fullName evidence="4">Uncharacterized protein</fullName>
    </submittedName>
</protein>
<proteinExistence type="predicted"/>
<keyword evidence="5" id="KW-1185">Reference proteome</keyword>
<evidence type="ECO:0000313" key="5">
    <source>
        <dbReference type="Proteomes" id="UP000005237"/>
    </source>
</evidence>
<keyword evidence="2" id="KW-0175">Coiled coil</keyword>
<evidence type="ECO:0000256" key="2">
    <source>
        <dbReference type="SAM" id="Coils"/>
    </source>
</evidence>
<dbReference type="Proteomes" id="UP000005237">
    <property type="component" value="Unassembled WGS sequence"/>
</dbReference>
<keyword evidence="1" id="KW-0378">Hydrolase</keyword>
<dbReference type="EnsemblMetazoa" id="CJA03372b.1">
    <property type="protein sequence ID" value="CJA03372b.1"/>
    <property type="gene ID" value="WBGene00122576"/>
</dbReference>
<sequence>MEEEYSEPPMKQAKTEQNTPERRAREKNLEILNEYGVNEKLTSDTVIKGITNELLLAMIFFEKRLPKLFESVRRLVGLEPNSDDRKGYERFRRLTARLRKASVTEKKNNRKLSDKSINFLKKTAITPGFFSLNDDEVDNNVDVSEKILDLGCNSETEIASSSRTICDQTAPNAASDVHDECETFQTSTIADKNIHKRCKSKYESLKNKYISLQKANDALKHFKKYSQVVLLNARKSKKQLRVANISVQKLKKNFNAKIKQLAATKTFLREKEELCSSLLSELNSFKMAELKKGKSFSNETVLAVIKLKDLGVSDAAVGKVMEIVGEMVGVTFNCVPCPSTVRNISLATLHLARTHIKTQLSDFLDEGQSFCLVSDETTKGTKKIQTFGVHSSDGTFICLGLEQVAEKSAKTAFDALEASVNSLPVKVMVKVMVKVEVIV</sequence>
<accession>A0A8R1HP90</accession>
<evidence type="ECO:0000256" key="3">
    <source>
        <dbReference type="SAM" id="MobiDB-lite"/>
    </source>
</evidence>
<dbReference type="PANTHER" id="PTHR11046">
    <property type="entry name" value="OLIGORIBONUCLEASE, MITOCHONDRIAL"/>
    <property type="match status" value="1"/>
</dbReference>
<dbReference type="InterPro" id="IPR022894">
    <property type="entry name" value="Oligoribonuclease"/>
</dbReference>
<evidence type="ECO:0000313" key="4">
    <source>
        <dbReference type="EnsemblMetazoa" id="CJA03372b.1"/>
    </source>
</evidence>
<name>A0A8R1HP90_CAEJA</name>
<dbReference type="AlphaFoldDB" id="A0A8R1HP90"/>
<dbReference type="PANTHER" id="PTHR11046:SF27">
    <property type="entry name" value="PROTEIN CBG26503"/>
    <property type="match status" value="1"/>
</dbReference>
<feature type="coiled-coil region" evidence="2">
    <location>
        <begin position="233"/>
        <end position="271"/>
    </location>
</feature>
<reference evidence="5" key="1">
    <citation type="submission" date="2010-08" db="EMBL/GenBank/DDBJ databases">
        <authorList>
            <consortium name="Caenorhabditis japonica Sequencing Consortium"/>
            <person name="Wilson R.K."/>
        </authorList>
    </citation>
    <scope>NUCLEOTIDE SEQUENCE [LARGE SCALE GENOMIC DNA]</scope>
    <source>
        <strain evidence="5">DF5081</strain>
    </source>
</reference>
<reference evidence="4" key="2">
    <citation type="submission" date="2022-06" db="UniProtKB">
        <authorList>
            <consortium name="EnsemblMetazoa"/>
        </authorList>
    </citation>
    <scope>IDENTIFICATION</scope>
    <source>
        <strain evidence="4">DF5081</strain>
    </source>
</reference>
<dbReference type="GO" id="GO:0000175">
    <property type="term" value="F:3'-5'-RNA exonuclease activity"/>
    <property type="evidence" value="ECO:0007669"/>
    <property type="project" value="InterPro"/>
</dbReference>
<organism evidence="4 5">
    <name type="scientific">Caenorhabditis japonica</name>
    <dbReference type="NCBI Taxonomy" id="281687"/>
    <lineage>
        <taxon>Eukaryota</taxon>
        <taxon>Metazoa</taxon>
        <taxon>Ecdysozoa</taxon>
        <taxon>Nematoda</taxon>
        <taxon>Chromadorea</taxon>
        <taxon>Rhabditida</taxon>
        <taxon>Rhabditina</taxon>
        <taxon>Rhabditomorpha</taxon>
        <taxon>Rhabditoidea</taxon>
        <taxon>Rhabditidae</taxon>
        <taxon>Peloderinae</taxon>
        <taxon>Caenorhabditis</taxon>
    </lineage>
</organism>